<dbReference type="SUPFAM" id="SSF54373">
    <property type="entry name" value="FAD-linked reductases, C-terminal domain"/>
    <property type="match status" value="1"/>
</dbReference>
<dbReference type="InterPro" id="IPR012727">
    <property type="entry name" value="Gly_oxidase_ThiO"/>
</dbReference>
<dbReference type="SUPFAM" id="SSF51905">
    <property type="entry name" value="FAD/NAD(P)-binding domain"/>
    <property type="match status" value="1"/>
</dbReference>
<proteinExistence type="predicted"/>
<reference evidence="5 6" key="1">
    <citation type="submission" date="2017-06" db="EMBL/GenBank/DDBJ databases">
        <title>Evolution towards high GC content and high-temperature stress adaptation in endophytic Pseudomonas oryzihabitans impacted its plant-growth promoting traits.</title>
        <authorList>
            <person name="Nascimento F.X."/>
        </authorList>
    </citation>
    <scope>NUCLEOTIDE SEQUENCE [LARGE SCALE GENOMIC DNA]</scope>
    <source>
        <strain evidence="5 6">MS8</strain>
    </source>
</reference>
<dbReference type="NCBIfam" id="TIGR02352">
    <property type="entry name" value="thiamin_ThiO"/>
    <property type="match status" value="1"/>
</dbReference>
<dbReference type="UniPathway" id="UPA00060"/>
<dbReference type="GO" id="GO:0050660">
    <property type="term" value="F:flavin adenine dinucleotide binding"/>
    <property type="evidence" value="ECO:0007669"/>
    <property type="project" value="InterPro"/>
</dbReference>
<gene>
    <name evidence="5" type="primary">thiO</name>
    <name evidence="5" type="ORF">CE139_23400</name>
</gene>
<dbReference type="InterPro" id="IPR036188">
    <property type="entry name" value="FAD/NAD-bd_sf"/>
</dbReference>
<name>A0A2Z5AFF8_9PSED</name>
<evidence type="ECO:0000256" key="1">
    <source>
        <dbReference type="ARBA" id="ARBA00004948"/>
    </source>
</evidence>
<accession>A0A2Z5AFF8</accession>
<dbReference type="RefSeq" id="WP_208692767.1">
    <property type="nucleotide sequence ID" value="NZ_CP022198.1"/>
</dbReference>
<comment type="pathway">
    <text evidence="1">Cofactor biosynthesis; thiamine diphosphate biosynthesis.</text>
</comment>
<dbReference type="GO" id="GO:0016491">
    <property type="term" value="F:oxidoreductase activity"/>
    <property type="evidence" value="ECO:0007669"/>
    <property type="project" value="UniProtKB-KW"/>
</dbReference>
<dbReference type="STRING" id="47885.APT59_17900"/>
<dbReference type="Proteomes" id="UP000250579">
    <property type="component" value="Chromosome"/>
</dbReference>
<dbReference type="GO" id="GO:0009229">
    <property type="term" value="P:thiamine diphosphate biosynthetic process"/>
    <property type="evidence" value="ECO:0007669"/>
    <property type="project" value="UniProtKB-UniPathway"/>
</dbReference>
<dbReference type="Gene3D" id="3.30.9.10">
    <property type="entry name" value="D-Amino Acid Oxidase, subunit A, domain 2"/>
    <property type="match status" value="1"/>
</dbReference>
<dbReference type="GO" id="GO:0009228">
    <property type="term" value="P:thiamine biosynthetic process"/>
    <property type="evidence" value="ECO:0007669"/>
    <property type="project" value="UniProtKB-KW"/>
</dbReference>
<dbReference type="Gene3D" id="3.50.50.60">
    <property type="entry name" value="FAD/NAD(P)-binding domain"/>
    <property type="match status" value="1"/>
</dbReference>
<dbReference type="Pfam" id="PF01266">
    <property type="entry name" value="DAO"/>
    <property type="match status" value="1"/>
</dbReference>
<dbReference type="AlphaFoldDB" id="A0A2Z5AFF8"/>
<evidence type="ECO:0000313" key="6">
    <source>
        <dbReference type="Proteomes" id="UP000250579"/>
    </source>
</evidence>
<evidence type="ECO:0000256" key="2">
    <source>
        <dbReference type="ARBA" id="ARBA00022977"/>
    </source>
</evidence>
<dbReference type="EMBL" id="CP022198">
    <property type="protein sequence ID" value="AXA68622.1"/>
    <property type="molecule type" value="Genomic_DNA"/>
</dbReference>
<dbReference type="InterPro" id="IPR006076">
    <property type="entry name" value="FAD-dep_OxRdtase"/>
</dbReference>
<dbReference type="PANTHER" id="PTHR13847:SF289">
    <property type="entry name" value="GLYCINE OXIDASE"/>
    <property type="match status" value="1"/>
</dbReference>
<sequence length="367" mass="39384">MIFDVAVVGAGALGLMSAYCLSLSGRRVVVVERGEPGREASWAGGGIVSPLYPWRYQPAVTALAHWSQDFYPVLGERLRQETGVDPEVEVTGLYWLDLEDEAVALDWARRNVRPLAAVSVAEVRRRIPVLGPGYERAVFMAGVANVRNPRLVRALREALLRMPNVTLVSESPVTGFLRQGERVVGVQTAREAIHAESVVVCAGAWSGELLQSLGLAVPVRPVKGQMLLYRQPVGFLTSMVLAKGRYAIPRRDGHILIGSTLEHAEFDKTPTAEALASLQASAAELLPALAGQAPVGHWAGLRPGSPDGVPFIGPVPELPGLWLNCGHYRNGLVLAPASCQLLTDLLTERTPIIDPAPYAPGTRLAVG</sequence>
<dbReference type="PANTHER" id="PTHR13847">
    <property type="entry name" value="SARCOSINE DEHYDROGENASE-RELATED"/>
    <property type="match status" value="1"/>
</dbReference>
<feature type="domain" description="FAD dependent oxidoreductase" evidence="4">
    <location>
        <begin position="4"/>
        <end position="345"/>
    </location>
</feature>
<dbReference type="GO" id="GO:0005737">
    <property type="term" value="C:cytoplasm"/>
    <property type="evidence" value="ECO:0007669"/>
    <property type="project" value="TreeGrafter"/>
</dbReference>
<evidence type="ECO:0000259" key="4">
    <source>
        <dbReference type="Pfam" id="PF01266"/>
    </source>
</evidence>
<evidence type="ECO:0000256" key="3">
    <source>
        <dbReference type="ARBA" id="ARBA00023002"/>
    </source>
</evidence>
<organism evidence="5 6">
    <name type="scientific">Pseudomonas oryzihabitans</name>
    <dbReference type="NCBI Taxonomy" id="47885"/>
    <lineage>
        <taxon>Bacteria</taxon>
        <taxon>Pseudomonadati</taxon>
        <taxon>Pseudomonadota</taxon>
        <taxon>Gammaproteobacteria</taxon>
        <taxon>Pseudomonadales</taxon>
        <taxon>Pseudomonadaceae</taxon>
        <taxon>Pseudomonas</taxon>
    </lineage>
</organism>
<keyword evidence="3" id="KW-0560">Oxidoreductase</keyword>
<evidence type="ECO:0000313" key="5">
    <source>
        <dbReference type="EMBL" id="AXA68622.1"/>
    </source>
</evidence>
<keyword evidence="2" id="KW-0784">Thiamine biosynthesis</keyword>
<protein>
    <submittedName>
        <fullName evidence="5">Glycine oxidase ThiO</fullName>
    </submittedName>
</protein>